<reference evidence="1 2" key="1">
    <citation type="journal article" date="2015" name="Appl. Environ. Microbiol.">
        <title>The Enterobacterium Trabulsiella odontotermitis Presents Novel Adaptations Related to Its Association with Fungus-Growing Termites.</title>
        <authorList>
            <person name="Sapountzis P."/>
            <person name="Gruntjes T."/>
            <person name="Otani S."/>
            <person name="Estevez J."/>
            <person name="da Costa R.R."/>
            <person name="Plunkett G.3rd."/>
            <person name="Perna N.T."/>
            <person name="Poulsen M."/>
        </authorList>
    </citation>
    <scope>NUCLEOTIDE SEQUENCE [LARGE SCALE GENOMIC DNA]</scope>
    <source>
        <strain evidence="1 2">12</strain>
    </source>
</reference>
<evidence type="ECO:0000313" key="1">
    <source>
        <dbReference type="EMBL" id="KNC93643.1"/>
    </source>
</evidence>
<dbReference type="AlphaFoldDB" id="A0A0L0GYU3"/>
<sequence>MENIICSCVNCGKKNNQSDMQWRKIDGYRSRGHGYHCAACMALKTKRAALNTAKRNFMKSAPSGTDFYFSPR</sequence>
<accession>A0A0L0GYU3</accession>
<evidence type="ECO:0000313" key="2">
    <source>
        <dbReference type="Proteomes" id="UP000037393"/>
    </source>
</evidence>
<keyword evidence="2" id="KW-1185">Reference proteome</keyword>
<name>A0A0L0GYU3_9ENTR</name>
<dbReference type="PATRIC" id="fig|379893.4.peg.3824"/>
<dbReference type="EMBL" id="JNGI01000048">
    <property type="protein sequence ID" value="KNC93643.1"/>
    <property type="molecule type" value="Genomic_DNA"/>
</dbReference>
<comment type="caution">
    <text evidence="1">The sequence shown here is derived from an EMBL/GenBank/DDBJ whole genome shotgun (WGS) entry which is preliminary data.</text>
</comment>
<proteinExistence type="predicted"/>
<dbReference type="Proteomes" id="UP000037393">
    <property type="component" value="Unassembled WGS sequence"/>
</dbReference>
<dbReference type="RefSeq" id="WP_049856965.1">
    <property type="nucleotide sequence ID" value="NZ_JNGI01000048.1"/>
</dbReference>
<organism evidence="1 2">
    <name type="scientific">Trabulsiella odontotermitis</name>
    <dbReference type="NCBI Taxonomy" id="379893"/>
    <lineage>
        <taxon>Bacteria</taxon>
        <taxon>Pseudomonadati</taxon>
        <taxon>Pseudomonadota</taxon>
        <taxon>Gammaproteobacteria</taxon>
        <taxon>Enterobacterales</taxon>
        <taxon>Enterobacteriaceae</taxon>
        <taxon>Trabulsiella</taxon>
    </lineage>
</organism>
<gene>
    <name evidence="1" type="ORF">GM31_18865</name>
</gene>
<protein>
    <submittedName>
        <fullName evidence="1">Uncharacterized protein</fullName>
    </submittedName>
</protein>